<dbReference type="EMBL" id="AK373927">
    <property type="protein sequence ID" value="BAK05124.1"/>
    <property type="molecule type" value="mRNA"/>
</dbReference>
<protein>
    <submittedName>
        <fullName evidence="2">Predicted protein</fullName>
    </submittedName>
</protein>
<dbReference type="InterPro" id="IPR012340">
    <property type="entry name" value="NA-bd_OB-fold"/>
</dbReference>
<feature type="compositionally biased region" description="Basic and acidic residues" evidence="1">
    <location>
        <begin position="234"/>
        <end position="245"/>
    </location>
</feature>
<reference evidence="2" key="1">
    <citation type="journal article" date="2011" name="Plant Physiol.">
        <title>Comprehensive sequence analysis of 24,783 barley full-length cDNAs derived from 12 clone libraries.</title>
        <authorList>
            <person name="Matsumoto T."/>
            <person name="Tanaka T."/>
            <person name="Sakai H."/>
            <person name="Amano N."/>
            <person name="Kanamori H."/>
            <person name="Kurita K."/>
            <person name="Kikuta A."/>
            <person name="Kamiya K."/>
            <person name="Yamamoto M."/>
            <person name="Ikawa H."/>
            <person name="Fujii N."/>
            <person name="Hori K."/>
            <person name="Itoh T."/>
            <person name="Sato K."/>
        </authorList>
    </citation>
    <scope>NUCLEOTIDE SEQUENCE</scope>
    <source>
        <tissue evidence="2">Seed</tissue>
    </source>
</reference>
<dbReference type="SUPFAM" id="SSF50249">
    <property type="entry name" value="Nucleic acid-binding proteins"/>
    <property type="match status" value="1"/>
</dbReference>
<proteinExistence type="evidence at transcript level"/>
<dbReference type="PANTHER" id="PTHR47165:SF4">
    <property type="entry name" value="OS03G0429900 PROTEIN"/>
    <property type="match status" value="1"/>
</dbReference>
<organism evidence="2">
    <name type="scientific">Hordeum vulgare subsp. vulgare</name>
    <name type="common">Domesticated barley</name>
    <dbReference type="NCBI Taxonomy" id="112509"/>
    <lineage>
        <taxon>Eukaryota</taxon>
        <taxon>Viridiplantae</taxon>
        <taxon>Streptophyta</taxon>
        <taxon>Embryophyta</taxon>
        <taxon>Tracheophyta</taxon>
        <taxon>Spermatophyta</taxon>
        <taxon>Magnoliopsida</taxon>
        <taxon>Liliopsida</taxon>
        <taxon>Poales</taxon>
        <taxon>Poaceae</taxon>
        <taxon>BOP clade</taxon>
        <taxon>Pooideae</taxon>
        <taxon>Triticodae</taxon>
        <taxon>Triticeae</taxon>
        <taxon>Hordeinae</taxon>
        <taxon>Hordeum</taxon>
    </lineage>
</organism>
<feature type="compositionally biased region" description="Polar residues" evidence="1">
    <location>
        <begin position="187"/>
        <end position="203"/>
    </location>
</feature>
<dbReference type="EMBL" id="AK376804">
    <property type="protein sequence ID" value="BAK07998.1"/>
    <property type="molecule type" value="mRNA"/>
</dbReference>
<evidence type="ECO:0000256" key="1">
    <source>
        <dbReference type="SAM" id="MobiDB-lite"/>
    </source>
</evidence>
<dbReference type="Gene3D" id="2.40.50.140">
    <property type="entry name" value="Nucleic acid-binding proteins"/>
    <property type="match status" value="1"/>
</dbReference>
<feature type="region of interest" description="Disordered" evidence="1">
    <location>
        <begin position="187"/>
        <end position="276"/>
    </location>
</feature>
<dbReference type="PANTHER" id="PTHR47165">
    <property type="entry name" value="OS03G0429900 PROTEIN"/>
    <property type="match status" value="1"/>
</dbReference>
<feature type="compositionally biased region" description="Basic and acidic residues" evidence="1">
    <location>
        <begin position="259"/>
        <end position="276"/>
    </location>
</feature>
<feature type="compositionally biased region" description="Basic and acidic residues" evidence="1">
    <location>
        <begin position="204"/>
        <end position="223"/>
    </location>
</feature>
<sequence length="276" mass="31061">MFLGMLADQYGGTLSLKSTICTGWHVNVYIPEMKTVLNRISSQPYEIEVRNPGQALREKVETTISALKEVDPATTLKNWFKFKVKIIRVVSLTDWMYMGCKICWKGLTIPGGGLRSCPNCPDGGERWPRYKIRVHAIDDGNDNEENAVTQDVSLKSDFYVFQVKAVEHLESEEPLAPLPIINTTTISPTFESKQKNTVSTPATSEHDVDRDQPSHTKDGKSLDETSTSQNRKRQQSEDKLSSPDHKKSHVAKQLFTSGNDDKADAYQKKTPDMEPK</sequence>
<evidence type="ECO:0000313" key="2">
    <source>
        <dbReference type="EMBL" id="BAK05124.1"/>
    </source>
</evidence>
<accession>F2ECQ2</accession>
<dbReference type="AlphaFoldDB" id="F2ECQ2"/>
<name>F2ECQ2_HORVV</name>